<accession>A0A0N5AC27</accession>
<dbReference type="Proteomes" id="UP000046393">
    <property type="component" value="Unplaced"/>
</dbReference>
<dbReference type="InterPro" id="IPR016161">
    <property type="entry name" value="Ald_DH/histidinol_DH"/>
</dbReference>
<dbReference type="PANTHER" id="PTHR43570">
    <property type="entry name" value="ALDEHYDE DEHYDROGENASE"/>
    <property type="match status" value="1"/>
</dbReference>
<dbReference type="InterPro" id="IPR016162">
    <property type="entry name" value="Ald_DH_N"/>
</dbReference>
<keyword evidence="1" id="KW-0560">Oxidoreductase</keyword>
<dbReference type="WBParaSite" id="SMUV_0000170301-mRNA-1">
    <property type="protein sequence ID" value="SMUV_0000170301-mRNA-1"/>
    <property type="gene ID" value="SMUV_0000170301"/>
</dbReference>
<dbReference type="GO" id="GO:0005737">
    <property type="term" value="C:cytoplasm"/>
    <property type="evidence" value="ECO:0007669"/>
    <property type="project" value="TreeGrafter"/>
</dbReference>
<dbReference type="SUPFAM" id="SSF53720">
    <property type="entry name" value="ALDH-like"/>
    <property type="match status" value="1"/>
</dbReference>
<name>A0A0N5AC27_9BILA</name>
<evidence type="ECO:0000256" key="1">
    <source>
        <dbReference type="ARBA" id="ARBA00023002"/>
    </source>
</evidence>
<dbReference type="GO" id="GO:0004029">
    <property type="term" value="F:aldehyde dehydrogenase (NAD+) activity"/>
    <property type="evidence" value="ECO:0007669"/>
    <property type="project" value="TreeGrafter"/>
</dbReference>
<keyword evidence="2" id="KW-1185">Reference proteome</keyword>
<reference evidence="3" key="1">
    <citation type="submission" date="2017-02" db="UniProtKB">
        <authorList>
            <consortium name="WormBaseParasite"/>
        </authorList>
    </citation>
    <scope>IDENTIFICATION</scope>
</reference>
<evidence type="ECO:0000313" key="2">
    <source>
        <dbReference type="Proteomes" id="UP000046393"/>
    </source>
</evidence>
<dbReference type="PANTHER" id="PTHR43570:SF16">
    <property type="entry name" value="ALDEHYDE DEHYDROGENASE TYPE III, ISOFORM Q"/>
    <property type="match status" value="1"/>
</dbReference>
<dbReference type="STRING" id="451379.A0A0N5AC27"/>
<dbReference type="AlphaFoldDB" id="A0A0N5AC27"/>
<evidence type="ECO:0000313" key="3">
    <source>
        <dbReference type="WBParaSite" id="SMUV_0000170301-mRNA-1"/>
    </source>
</evidence>
<dbReference type="GO" id="GO:0006081">
    <property type="term" value="P:aldehyde metabolic process"/>
    <property type="evidence" value="ECO:0007669"/>
    <property type="project" value="InterPro"/>
</dbReference>
<dbReference type="Gene3D" id="3.40.605.10">
    <property type="entry name" value="Aldehyde Dehydrogenase, Chain A, domain 1"/>
    <property type="match status" value="1"/>
</dbReference>
<organism evidence="2 3">
    <name type="scientific">Syphacia muris</name>
    <dbReference type="NCBI Taxonomy" id="451379"/>
    <lineage>
        <taxon>Eukaryota</taxon>
        <taxon>Metazoa</taxon>
        <taxon>Ecdysozoa</taxon>
        <taxon>Nematoda</taxon>
        <taxon>Chromadorea</taxon>
        <taxon>Rhabditida</taxon>
        <taxon>Spirurina</taxon>
        <taxon>Oxyuridomorpha</taxon>
        <taxon>Oxyuroidea</taxon>
        <taxon>Oxyuridae</taxon>
        <taxon>Syphacia</taxon>
    </lineage>
</organism>
<protein>
    <submittedName>
        <fullName evidence="3">Cell division topological specificity factor MinE</fullName>
    </submittedName>
</protein>
<dbReference type="InterPro" id="IPR012394">
    <property type="entry name" value="Aldehyde_DH_NAD(P)"/>
</dbReference>
<proteinExistence type="predicted"/>
<sequence>MHVSFRLLVEKQRKFFRSGATLKIEERKKLLRTLKKILESEYDRLTEAVYKDLRRRPELTYSLEISNVLVEIEYVLEYLDDWASPEKARLTISVCGKL</sequence>